<feature type="compositionally biased region" description="Basic residues" evidence="3">
    <location>
        <begin position="449"/>
        <end position="460"/>
    </location>
</feature>
<feature type="region of interest" description="Disordered" evidence="3">
    <location>
        <begin position="435"/>
        <end position="460"/>
    </location>
</feature>
<keyword evidence="4" id="KW-0812">Transmembrane</keyword>
<keyword evidence="4" id="KW-0472">Membrane</keyword>
<evidence type="ECO:0000256" key="4">
    <source>
        <dbReference type="SAM" id="Phobius"/>
    </source>
</evidence>
<dbReference type="Pfam" id="PF13458">
    <property type="entry name" value="Peripla_BP_6"/>
    <property type="match status" value="1"/>
</dbReference>
<comment type="similarity">
    <text evidence="1">Belongs to the leucine-binding protein family.</text>
</comment>
<dbReference type="Gene3D" id="3.40.50.2300">
    <property type="match status" value="2"/>
</dbReference>
<dbReference type="PANTHER" id="PTHR47151">
    <property type="entry name" value="LEU/ILE/VAL-BINDING ABC TRANSPORTER SUBUNIT"/>
    <property type="match status" value="1"/>
</dbReference>
<dbReference type="SUPFAM" id="SSF53822">
    <property type="entry name" value="Periplasmic binding protein-like I"/>
    <property type="match status" value="1"/>
</dbReference>
<organism evidence="6 7">
    <name type="scientific">Candidatus Electrothrix aarhusensis</name>
    <dbReference type="NCBI Taxonomy" id="1859131"/>
    <lineage>
        <taxon>Bacteria</taxon>
        <taxon>Pseudomonadati</taxon>
        <taxon>Thermodesulfobacteriota</taxon>
        <taxon>Desulfobulbia</taxon>
        <taxon>Desulfobulbales</taxon>
        <taxon>Desulfobulbaceae</taxon>
        <taxon>Candidatus Electrothrix</taxon>
    </lineage>
</organism>
<feature type="transmembrane region" description="Helical" evidence="4">
    <location>
        <begin position="12"/>
        <end position="29"/>
    </location>
</feature>
<evidence type="ECO:0000313" key="6">
    <source>
        <dbReference type="EMBL" id="RWX46452.1"/>
    </source>
</evidence>
<dbReference type="EMBL" id="MTKO01000064">
    <property type="protein sequence ID" value="RWX46452.1"/>
    <property type="molecule type" value="Genomic_DNA"/>
</dbReference>
<protein>
    <submittedName>
        <fullName evidence="6">ABC-type branched-chain amino acid transport system, substrate-binding protein</fullName>
    </submittedName>
</protein>
<dbReference type="PANTHER" id="PTHR47151:SF2">
    <property type="entry name" value="AMINO ACID BINDING PROTEIN"/>
    <property type="match status" value="1"/>
</dbReference>
<dbReference type="AlphaFoldDB" id="A0A3S3SNA6"/>
<proteinExistence type="inferred from homology"/>
<evidence type="ECO:0000256" key="3">
    <source>
        <dbReference type="SAM" id="MobiDB-lite"/>
    </source>
</evidence>
<name>A0A3S3SNA6_9BACT</name>
<accession>A0A3S3SNA6</accession>
<feature type="domain" description="Leucine-binding protein" evidence="5">
    <location>
        <begin position="63"/>
        <end position="398"/>
    </location>
</feature>
<comment type="caution">
    <text evidence="6">The sequence shown here is derived from an EMBL/GenBank/DDBJ whole genome shotgun (WGS) entry which is preliminary data.</text>
</comment>
<gene>
    <name evidence="6" type="ORF">H206_00877</name>
</gene>
<keyword evidence="4" id="KW-1133">Transmembrane helix</keyword>
<evidence type="ECO:0000256" key="1">
    <source>
        <dbReference type="ARBA" id="ARBA00010062"/>
    </source>
</evidence>
<dbReference type="InterPro" id="IPR028082">
    <property type="entry name" value="Peripla_BP_I"/>
</dbReference>
<evidence type="ECO:0000259" key="5">
    <source>
        <dbReference type="Pfam" id="PF13458"/>
    </source>
</evidence>
<dbReference type="InterPro" id="IPR028081">
    <property type="entry name" value="Leu-bd"/>
</dbReference>
<evidence type="ECO:0000256" key="2">
    <source>
        <dbReference type="ARBA" id="ARBA00022729"/>
    </source>
</evidence>
<sequence>MKITLHKKTLSLFVIIFILFSGTSFLIYFTNKKDVQQTIYLAVAGPFDSGSSGGTSSTNEKGPLSGQGDVNGRDMLLGIELGIQAVRDQGKLENIIIKPIYYNEKGIKDALKNASEIADENKVLAVIGHYTNANTLTAGAIYRDNGIPAITASAANEDVTKDNNWYFKIMPDRRSTRVLIAHNVKNLLEQDTASIIFANNSYGRDLVKYFEKQAKKTGLQIKHKWSFNNDPEELEHQIRGIVGKLRAVQDPGTIFCALFSGEADDLFTELRYPGTDFRIIGPNSFSSPLFIEQFNEYPKEKESPGYYTDGIYAVSPFIAYLADSPVAAEFRKKTIERSGTEPSWVTANYYDAALLIANAIERAEIKGQDIRKNRRKLKKALKSFDEPDNAIKGITGKLYFDQEQTVPRSLQLGVWRKHHFLPAYFQYRATGIKNDSKRVAREKNQPHREHPKIKKTLKKR</sequence>
<feature type="compositionally biased region" description="Basic and acidic residues" evidence="3">
    <location>
        <begin position="435"/>
        <end position="448"/>
    </location>
</feature>
<reference evidence="6 7" key="1">
    <citation type="submission" date="2017-01" db="EMBL/GenBank/DDBJ databases">
        <title>The cable genome- insights into the physiology and evolution of filamentous bacteria capable of sulfide oxidation via long distance electron transfer.</title>
        <authorList>
            <person name="Schreiber L."/>
            <person name="Bjerg J.T."/>
            <person name="Boggild A."/>
            <person name="Van De Vossenberg J."/>
            <person name="Meysman F."/>
            <person name="Nielsen L.P."/>
            <person name="Schramm A."/>
            <person name="Kjeldsen K.U."/>
        </authorList>
    </citation>
    <scope>NUCLEOTIDE SEQUENCE [LARGE SCALE GENOMIC DNA]</scope>
    <source>
        <strain evidence="6">MCF</strain>
    </source>
</reference>
<keyword evidence="2" id="KW-0732">Signal</keyword>
<dbReference type="Proteomes" id="UP000287853">
    <property type="component" value="Unassembled WGS sequence"/>
</dbReference>
<keyword evidence="7" id="KW-1185">Reference proteome</keyword>
<evidence type="ECO:0000313" key="7">
    <source>
        <dbReference type="Proteomes" id="UP000287853"/>
    </source>
</evidence>